<evidence type="ECO:0000256" key="9">
    <source>
        <dbReference type="ARBA" id="ARBA00023014"/>
    </source>
</evidence>
<comment type="pathway">
    <text evidence="2">Nitrogen metabolism; nitrate reduction (assimilation).</text>
</comment>
<dbReference type="EC" id="1.7.7.1" evidence="10"/>
<dbReference type="GO" id="GO:0048307">
    <property type="term" value="F:ferredoxin-nitrite reductase activity"/>
    <property type="evidence" value="ECO:0007669"/>
    <property type="project" value="UniProtKB-EC"/>
</dbReference>
<dbReference type="PANTHER" id="PTHR32439">
    <property type="entry name" value="FERREDOXIN--NITRITE REDUCTASE, CHLOROPLASTIC"/>
    <property type="match status" value="1"/>
</dbReference>
<accession>A0A9C7PX64</accession>
<dbReference type="Pfam" id="PF03460">
    <property type="entry name" value="NIR_SIR_ferr"/>
    <property type="match status" value="2"/>
</dbReference>
<comment type="similarity">
    <text evidence="3">Belongs to the nitrite and sulfite reductase 4Fe-4S domain family.</text>
</comment>
<evidence type="ECO:0000256" key="4">
    <source>
        <dbReference type="ARBA" id="ARBA00022485"/>
    </source>
</evidence>
<feature type="domain" description="Nitrite/sulphite reductase 4Fe-4S" evidence="13">
    <location>
        <begin position="225"/>
        <end position="385"/>
    </location>
</feature>
<evidence type="ECO:0000256" key="8">
    <source>
        <dbReference type="ARBA" id="ARBA00023004"/>
    </source>
</evidence>
<dbReference type="InterPro" id="IPR005117">
    <property type="entry name" value="NiRdtase/SiRdtase_haem-b_fer"/>
</dbReference>
<evidence type="ECO:0000256" key="5">
    <source>
        <dbReference type="ARBA" id="ARBA00022617"/>
    </source>
</evidence>
<keyword evidence="4" id="KW-0004">4Fe-4S</keyword>
<evidence type="ECO:0000256" key="3">
    <source>
        <dbReference type="ARBA" id="ARBA00010429"/>
    </source>
</evidence>
<dbReference type="InterPro" id="IPR036136">
    <property type="entry name" value="Nit/Sulf_reduc_fer-like_dom_sf"/>
</dbReference>
<organism evidence="15 16">
    <name type="scientific">Galdieria partita</name>
    <dbReference type="NCBI Taxonomy" id="83374"/>
    <lineage>
        <taxon>Eukaryota</taxon>
        <taxon>Rhodophyta</taxon>
        <taxon>Bangiophyceae</taxon>
        <taxon>Galdieriales</taxon>
        <taxon>Galdieriaceae</taxon>
        <taxon>Galdieria</taxon>
    </lineage>
</organism>
<dbReference type="EMBL" id="BQMJ01000030">
    <property type="protein sequence ID" value="GJQ12065.1"/>
    <property type="molecule type" value="Genomic_DNA"/>
</dbReference>
<name>A0A9C7PX64_9RHOD</name>
<keyword evidence="8" id="KW-0408">Iron</keyword>
<dbReference type="PANTHER" id="PTHR32439:SF0">
    <property type="entry name" value="FERREDOXIN--NITRITE REDUCTASE, CHLOROPLASTIC"/>
    <property type="match status" value="1"/>
</dbReference>
<reference evidence="15" key="2">
    <citation type="submission" date="2022-01" db="EMBL/GenBank/DDBJ databases">
        <authorList>
            <person name="Hirooka S."/>
            <person name="Miyagishima S.Y."/>
        </authorList>
    </citation>
    <scope>NUCLEOTIDE SEQUENCE</scope>
    <source>
        <strain evidence="15">NBRC 102759</strain>
    </source>
</reference>
<dbReference type="Pfam" id="PF01077">
    <property type="entry name" value="NIR_SIR"/>
    <property type="match status" value="1"/>
</dbReference>
<dbReference type="AlphaFoldDB" id="A0A9C7PX64"/>
<keyword evidence="16" id="KW-1185">Reference proteome</keyword>
<evidence type="ECO:0000256" key="10">
    <source>
        <dbReference type="ARBA" id="ARBA00038893"/>
    </source>
</evidence>
<dbReference type="GO" id="GO:0046872">
    <property type="term" value="F:metal ion binding"/>
    <property type="evidence" value="ECO:0007669"/>
    <property type="project" value="UniProtKB-KW"/>
</dbReference>
<keyword evidence="9" id="KW-0411">Iron-sulfur</keyword>
<evidence type="ECO:0000256" key="12">
    <source>
        <dbReference type="ARBA" id="ARBA00048538"/>
    </source>
</evidence>
<evidence type="ECO:0000259" key="13">
    <source>
        <dbReference type="Pfam" id="PF01077"/>
    </source>
</evidence>
<evidence type="ECO:0000313" key="15">
    <source>
        <dbReference type="EMBL" id="GJQ12065.1"/>
    </source>
</evidence>
<evidence type="ECO:0000256" key="11">
    <source>
        <dbReference type="ARBA" id="ARBA00040459"/>
    </source>
</evidence>
<dbReference type="SUPFAM" id="SSF56014">
    <property type="entry name" value="Nitrite and sulphite reductase 4Fe-4S domain-like"/>
    <property type="match status" value="2"/>
</dbReference>
<protein>
    <recommendedName>
        <fullName evidence="11">Ferredoxin--nitrite reductase, chloroplastic</fullName>
        <ecNumber evidence="10">1.7.7.1</ecNumber>
    </recommendedName>
</protein>
<feature type="domain" description="Nitrite/Sulfite reductase ferredoxin-like" evidence="14">
    <location>
        <begin position="416"/>
        <end position="478"/>
    </location>
</feature>
<feature type="domain" description="Nitrite/Sulfite reductase ferredoxin-like" evidence="14">
    <location>
        <begin position="148"/>
        <end position="215"/>
    </location>
</feature>
<evidence type="ECO:0000256" key="2">
    <source>
        <dbReference type="ARBA" id="ARBA00005096"/>
    </source>
</evidence>
<evidence type="ECO:0000313" key="16">
    <source>
        <dbReference type="Proteomes" id="UP001061958"/>
    </source>
</evidence>
<dbReference type="InterPro" id="IPR006066">
    <property type="entry name" value="NO2/SO3_Rdtase_FeS/sirohaem_BS"/>
</dbReference>
<keyword evidence="7" id="KW-0560">Oxidoreductase</keyword>
<gene>
    <name evidence="15" type="ORF">GpartN1_g3856.t1</name>
</gene>
<dbReference type="InterPro" id="IPR045854">
    <property type="entry name" value="NO2/SO3_Rdtase_4Fe4S_sf"/>
</dbReference>
<dbReference type="InterPro" id="IPR051329">
    <property type="entry name" value="NIR_SIR_4Fe-4S"/>
</dbReference>
<dbReference type="PRINTS" id="PR00397">
    <property type="entry name" value="SIROHAEM"/>
</dbReference>
<dbReference type="Proteomes" id="UP001061958">
    <property type="component" value="Unassembled WGS sequence"/>
</dbReference>
<dbReference type="InterPro" id="IPR006067">
    <property type="entry name" value="NO2/SO3_Rdtase_4Fe4S_dom"/>
</dbReference>
<sequence length="619" mass="70062">MYQSSFLFRSDILCLFLTYSSYPFLAPSTKHRRMPCGSLCYLRTKALSVRRHNEFFASADSSSHENVLPRLDSSFSTGWDFLSKTTQQSVLEDGNKIEKLKAEKDGSLAWQEIQKYSQMLRSGNVDWEDIPPEDLDIRLKWAGFFHRKKRAPGTFMVRLRLPNGVIWDYQLKALCRFLRRYDLQNTCFDITTRQNLQLRGIRLDDASIFLEELHRLEIGCFQSGMDNVRNIVGSPLAGIDPYELYDTRGICFALDEMISNRGRGKPDFANLPRKFNIAVGSSSTDTVHGHINDLAFLPVAKCDHSGIVLFDILIGGLLSPKRNEASRRLKLWIPESSILAVTRIVLEIYRDFGLRNSRATSRFVYLVESWGLERMKAEIARRLEESNVEWFTSLKDSIVDHSAPLIGSEIFGVNSQRQQGRFFLGCHVPVGRLTVEEADALADIASNYSEGEIRLTVDQNFILPNIDRTKIEGVLREPLLRERFSYEPKPLLKGLVSCTGSQFCGLALIETKNRAMELSMVLHEMLDFPDGQAIRIHWTGCPNSCGQAQVANIGLMGAPAKRNGKLVEGVDIYLGGKLGVNSTLGTLYRKGIPCDFKYLLPVMIELLQTHFGARLKSHI</sequence>
<dbReference type="OrthoDB" id="432685at2759"/>
<dbReference type="SUPFAM" id="SSF55124">
    <property type="entry name" value="Nitrite/Sulfite reductase N-terminal domain-like"/>
    <property type="match status" value="2"/>
</dbReference>
<comment type="cofactor">
    <cofactor evidence="1">
        <name>siroheme</name>
        <dbReference type="ChEBI" id="CHEBI:60052"/>
    </cofactor>
</comment>
<evidence type="ECO:0000256" key="7">
    <source>
        <dbReference type="ARBA" id="ARBA00023002"/>
    </source>
</evidence>
<keyword evidence="6" id="KW-0479">Metal-binding</keyword>
<dbReference type="Gene3D" id="3.30.413.10">
    <property type="entry name" value="Sulfite Reductase Hemoprotein, domain 1"/>
    <property type="match status" value="2"/>
</dbReference>
<comment type="caution">
    <text evidence="15">The sequence shown here is derived from an EMBL/GenBank/DDBJ whole genome shotgun (WGS) entry which is preliminary data.</text>
</comment>
<dbReference type="GO" id="GO:0020037">
    <property type="term" value="F:heme binding"/>
    <property type="evidence" value="ECO:0007669"/>
    <property type="project" value="InterPro"/>
</dbReference>
<dbReference type="Gene3D" id="3.90.480.20">
    <property type="match status" value="1"/>
</dbReference>
<dbReference type="GO" id="GO:0051539">
    <property type="term" value="F:4 iron, 4 sulfur cluster binding"/>
    <property type="evidence" value="ECO:0007669"/>
    <property type="project" value="UniProtKB-KW"/>
</dbReference>
<proteinExistence type="inferred from homology"/>
<reference evidence="15" key="1">
    <citation type="journal article" date="2022" name="Proc. Natl. Acad. Sci. U.S.A.">
        <title>Life cycle and functional genomics of the unicellular red alga Galdieria for elucidating algal and plant evolution and industrial use.</title>
        <authorList>
            <person name="Hirooka S."/>
            <person name="Itabashi T."/>
            <person name="Ichinose T.M."/>
            <person name="Onuma R."/>
            <person name="Fujiwara T."/>
            <person name="Yamashita S."/>
            <person name="Jong L.W."/>
            <person name="Tomita R."/>
            <person name="Iwane A.H."/>
            <person name="Miyagishima S.Y."/>
        </authorList>
    </citation>
    <scope>NUCLEOTIDE SEQUENCE</scope>
    <source>
        <strain evidence="15">NBRC 102759</strain>
    </source>
</reference>
<keyword evidence="5" id="KW-0349">Heme</keyword>
<comment type="catalytic activity">
    <reaction evidence="12">
        <text>6 oxidized [2Fe-2S]-[ferredoxin] + NH4(+) + 2 H2O = nitrite + 6 reduced [2Fe-2S]-[ferredoxin] + 8 H(+)</text>
        <dbReference type="Rhea" id="RHEA:18041"/>
        <dbReference type="Rhea" id="RHEA-COMP:10000"/>
        <dbReference type="Rhea" id="RHEA-COMP:10001"/>
        <dbReference type="ChEBI" id="CHEBI:15377"/>
        <dbReference type="ChEBI" id="CHEBI:15378"/>
        <dbReference type="ChEBI" id="CHEBI:16301"/>
        <dbReference type="ChEBI" id="CHEBI:28938"/>
        <dbReference type="ChEBI" id="CHEBI:33737"/>
        <dbReference type="ChEBI" id="CHEBI:33738"/>
        <dbReference type="EC" id="1.7.7.1"/>
    </reaction>
</comment>
<evidence type="ECO:0000256" key="1">
    <source>
        <dbReference type="ARBA" id="ARBA00001929"/>
    </source>
</evidence>
<evidence type="ECO:0000256" key="6">
    <source>
        <dbReference type="ARBA" id="ARBA00022723"/>
    </source>
</evidence>
<evidence type="ECO:0000259" key="14">
    <source>
        <dbReference type="Pfam" id="PF03460"/>
    </source>
</evidence>